<name>A0A1N5SVZ1_9ARCH</name>
<dbReference type="AlphaFoldDB" id="A0A1N5SVZ1"/>
<evidence type="ECO:0000256" key="4">
    <source>
        <dbReference type="ARBA" id="ARBA00022989"/>
    </source>
</evidence>
<protein>
    <submittedName>
        <fullName evidence="8">DME family DMT superfamily transporter</fullName>
    </submittedName>
</protein>
<feature type="transmembrane region" description="Helical" evidence="6">
    <location>
        <begin position="96"/>
        <end position="113"/>
    </location>
</feature>
<proteinExistence type="predicted"/>
<dbReference type="Pfam" id="PF00892">
    <property type="entry name" value="EamA"/>
    <property type="match status" value="2"/>
</dbReference>
<dbReference type="EMBL" id="LT671858">
    <property type="protein sequence ID" value="SIM40306.1"/>
    <property type="molecule type" value="Genomic_DNA"/>
</dbReference>
<keyword evidence="3 6" id="KW-0812">Transmembrane</keyword>
<feature type="domain" description="EamA" evidence="7">
    <location>
        <begin position="153"/>
        <end position="288"/>
    </location>
</feature>
<feature type="transmembrane region" description="Helical" evidence="6">
    <location>
        <begin position="274"/>
        <end position="294"/>
    </location>
</feature>
<dbReference type="GO" id="GO:0005886">
    <property type="term" value="C:plasma membrane"/>
    <property type="evidence" value="ECO:0007669"/>
    <property type="project" value="UniProtKB-SubCell"/>
</dbReference>
<feature type="transmembrane region" description="Helical" evidence="6">
    <location>
        <begin position="214"/>
        <end position="236"/>
    </location>
</feature>
<dbReference type="SUPFAM" id="SSF103481">
    <property type="entry name" value="Multidrug resistance efflux transporter EmrE"/>
    <property type="match status" value="2"/>
</dbReference>
<evidence type="ECO:0000259" key="7">
    <source>
        <dbReference type="Pfam" id="PF00892"/>
    </source>
</evidence>
<evidence type="ECO:0000256" key="6">
    <source>
        <dbReference type="SAM" id="Phobius"/>
    </source>
</evidence>
<feature type="transmembrane region" description="Helical" evidence="6">
    <location>
        <begin position="152"/>
        <end position="170"/>
    </location>
</feature>
<dbReference type="PANTHER" id="PTHR32322">
    <property type="entry name" value="INNER MEMBRANE TRANSPORTER"/>
    <property type="match status" value="1"/>
</dbReference>
<organism evidence="8 9">
    <name type="scientific">Cuniculiplasma divulgatum</name>
    <dbReference type="NCBI Taxonomy" id="1673428"/>
    <lineage>
        <taxon>Archaea</taxon>
        <taxon>Methanobacteriati</taxon>
        <taxon>Thermoplasmatota</taxon>
        <taxon>Thermoplasmata</taxon>
        <taxon>Thermoplasmatales</taxon>
        <taxon>Cuniculiplasmataceae</taxon>
        <taxon>Cuniculiplasma</taxon>
    </lineage>
</organism>
<evidence type="ECO:0000256" key="3">
    <source>
        <dbReference type="ARBA" id="ARBA00022692"/>
    </source>
</evidence>
<gene>
    <name evidence="8" type="ORF">CSP5_0376</name>
</gene>
<evidence type="ECO:0000256" key="5">
    <source>
        <dbReference type="ARBA" id="ARBA00023136"/>
    </source>
</evidence>
<feature type="transmembrane region" description="Helical" evidence="6">
    <location>
        <begin position="248"/>
        <end position="268"/>
    </location>
</feature>
<dbReference type="Proteomes" id="UP000195607">
    <property type="component" value="Chromosome I"/>
</dbReference>
<feature type="domain" description="EamA" evidence="7">
    <location>
        <begin position="11"/>
        <end position="137"/>
    </location>
</feature>
<evidence type="ECO:0000313" key="8">
    <source>
        <dbReference type="EMBL" id="SIM40306.1"/>
    </source>
</evidence>
<evidence type="ECO:0000313" key="9">
    <source>
        <dbReference type="Proteomes" id="UP000195607"/>
    </source>
</evidence>
<comment type="subcellular location">
    <subcellularLocation>
        <location evidence="1">Cell membrane</location>
        <topology evidence="1">Multi-pass membrane protein</topology>
    </subcellularLocation>
</comment>
<dbReference type="InterPro" id="IPR000620">
    <property type="entry name" value="EamA_dom"/>
</dbReference>
<dbReference type="PANTHER" id="PTHR32322:SF18">
    <property type="entry name" value="S-ADENOSYLMETHIONINE_S-ADENOSYLHOMOCYSTEINE TRANSPORTER"/>
    <property type="match status" value="1"/>
</dbReference>
<feature type="transmembrane region" description="Helical" evidence="6">
    <location>
        <begin position="38"/>
        <end position="57"/>
    </location>
</feature>
<accession>A0A1N5SVZ1</accession>
<dbReference type="GeneID" id="41587678"/>
<dbReference type="RefSeq" id="WP_148689548.1">
    <property type="nucleotide sequence ID" value="NZ_LT671858.1"/>
</dbReference>
<evidence type="ECO:0000256" key="2">
    <source>
        <dbReference type="ARBA" id="ARBA00022475"/>
    </source>
</evidence>
<sequence>MEDKGSLKPFLISITGATLWGLSGTASSALFEVLGMNPLALLSIRLIVSSALMLILFKPKFPGSDLKLFAIYVATTFILQLSYLETIDLSNAPTATFLQFLYFPMVVLFELIMRKIRFSLLLLAGLILSLIGIVLLTISINPDSTLRISLDALIVGLICALSAAIYTVISSPLVRKYGSISVVSWGFFFAALISIPTGIMPILNFVRTLNPGSIPLAIFLILFVSVVGTLVAFTLYSYGMRKISASSAALSGTMEPISASLGSSIFLDQYLGDFQYFGGFLIIISILLCQYSIIKQKPKGNRIRRLIKIRMR</sequence>
<dbReference type="InterPro" id="IPR050638">
    <property type="entry name" value="AA-Vitamin_Transporters"/>
</dbReference>
<feature type="transmembrane region" description="Helical" evidence="6">
    <location>
        <begin position="182"/>
        <end position="202"/>
    </location>
</feature>
<feature type="transmembrane region" description="Helical" evidence="6">
    <location>
        <begin position="120"/>
        <end position="140"/>
    </location>
</feature>
<reference evidence="8 9" key="1">
    <citation type="submission" date="2016-04" db="EMBL/GenBank/DDBJ databases">
        <authorList>
            <person name="Evans L.H."/>
            <person name="Alamgir A."/>
            <person name="Owens N."/>
            <person name="Weber N.D."/>
            <person name="Virtaneva K."/>
            <person name="Barbian K."/>
            <person name="Babar A."/>
            <person name="Rosenke K."/>
        </authorList>
    </citation>
    <scope>NUCLEOTIDE SEQUENCE [LARGE SCALE GENOMIC DNA]</scope>
    <source>
        <strain evidence="9">S5(T) (JCM 30642 \VKM B-2941)</strain>
    </source>
</reference>
<keyword evidence="4 6" id="KW-1133">Transmembrane helix</keyword>
<dbReference type="InterPro" id="IPR037185">
    <property type="entry name" value="EmrE-like"/>
</dbReference>
<evidence type="ECO:0000256" key="1">
    <source>
        <dbReference type="ARBA" id="ARBA00004651"/>
    </source>
</evidence>
<feature type="transmembrane region" description="Helical" evidence="6">
    <location>
        <begin position="66"/>
        <end position="84"/>
    </location>
</feature>
<keyword evidence="5 6" id="KW-0472">Membrane</keyword>
<keyword evidence="2" id="KW-1003">Cell membrane</keyword>